<dbReference type="AlphaFoldDB" id="A0A7X0RG11"/>
<comment type="caution">
    <text evidence="1">The sequence shown here is derived from an EMBL/GenBank/DDBJ whole genome shotgun (WGS) entry which is preliminary data.</text>
</comment>
<name>A0A7X0RG11_9ACTN</name>
<dbReference type="EMBL" id="JACKXE010000001">
    <property type="protein sequence ID" value="MBB6627490.1"/>
    <property type="molecule type" value="Genomic_DNA"/>
</dbReference>
<gene>
    <name evidence="1" type="ORF">H5V45_09160</name>
</gene>
<protein>
    <submittedName>
        <fullName evidence="1">Uncharacterized protein</fullName>
    </submittedName>
</protein>
<evidence type="ECO:0000313" key="1">
    <source>
        <dbReference type="EMBL" id="MBB6627490.1"/>
    </source>
</evidence>
<reference evidence="1 2" key="1">
    <citation type="submission" date="2020-08" db="EMBL/GenBank/DDBJ databases">
        <authorList>
            <person name="Seo M.-J."/>
        </authorList>
    </citation>
    <scope>NUCLEOTIDE SEQUENCE [LARGE SCALE GENOMIC DNA]</scope>
    <source>
        <strain evidence="1 2">KIGAM211</strain>
    </source>
</reference>
<evidence type="ECO:0000313" key="2">
    <source>
        <dbReference type="Proteomes" id="UP000523955"/>
    </source>
</evidence>
<keyword evidence="2" id="KW-1185">Reference proteome</keyword>
<proteinExistence type="predicted"/>
<organism evidence="1 2">
    <name type="scientific">Nocardioides luti</name>
    <dbReference type="NCBI Taxonomy" id="2761101"/>
    <lineage>
        <taxon>Bacteria</taxon>
        <taxon>Bacillati</taxon>
        <taxon>Actinomycetota</taxon>
        <taxon>Actinomycetes</taxon>
        <taxon>Propionibacteriales</taxon>
        <taxon>Nocardioidaceae</taxon>
        <taxon>Nocardioides</taxon>
    </lineage>
</organism>
<accession>A0A7X0RG11</accession>
<dbReference type="Proteomes" id="UP000523955">
    <property type="component" value="Unassembled WGS sequence"/>
</dbReference>
<dbReference type="RefSeq" id="WP_185252643.1">
    <property type="nucleotide sequence ID" value="NZ_JACKXE010000001.1"/>
</dbReference>
<sequence length="229" mass="26410">MTEDERSRTRTEPVHLDPDEVVQHRPVDGEVQATSRSVRIGSLYGVMLLHRDHDLYVAENRRGRNLQDLIRARLQAERFSDDDAQEWAFRNWCRWLVDPRDSFDGDDSWFCDQVIQAALAYRDTGIPIDEAFGWTIRSVSARDAVRLRAHGWNPDAYSTLATYCMNQGAELEEADTWVESRIVWWRALRYLEAGLRLPEALVQETRRLEGADIDPAVDLLIALKTGPTQ</sequence>